<evidence type="ECO:0000313" key="4">
    <source>
        <dbReference type="Proteomes" id="UP000028981"/>
    </source>
</evidence>
<feature type="compositionally biased region" description="Basic and acidic residues" evidence="1">
    <location>
        <begin position="84"/>
        <end position="94"/>
    </location>
</feature>
<sequence>MFPQLCLTYLKVVLSYPASVAFLFGLHEGAKATGFHLEHPQKFTQFSKFANAFFALLVQHWLLWLIVSALIAIWWTAMVSQPKADSKRTFDSRRASPAKKAKR</sequence>
<reference evidence="3 4" key="1">
    <citation type="submission" date="2014-08" db="EMBL/GenBank/DDBJ databases">
        <authorList>
            <person name="Hassan Y.I."/>
            <person name="Lepp D."/>
            <person name="Zhou T."/>
        </authorList>
    </citation>
    <scope>NUCLEOTIDE SEQUENCE [LARGE SCALE GENOMIC DNA]</scope>
    <source>
        <strain evidence="3 4">IFO13584</strain>
    </source>
</reference>
<organism evidence="3 4">
    <name type="scientific">Devosia riboflavina</name>
    <dbReference type="NCBI Taxonomy" id="46914"/>
    <lineage>
        <taxon>Bacteria</taxon>
        <taxon>Pseudomonadati</taxon>
        <taxon>Pseudomonadota</taxon>
        <taxon>Alphaproteobacteria</taxon>
        <taxon>Hyphomicrobiales</taxon>
        <taxon>Devosiaceae</taxon>
        <taxon>Devosia</taxon>
    </lineage>
</organism>
<proteinExistence type="predicted"/>
<evidence type="ECO:0000313" key="3">
    <source>
        <dbReference type="EMBL" id="KFL31493.1"/>
    </source>
</evidence>
<name>A0A087M3P0_9HYPH</name>
<keyword evidence="2" id="KW-0472">Membrane</keyword>
<comment type="caution">
    <text evidence="3">The sequence shown here is derived from an EMBL/GenBank/DDBJ whole genome shotgun (WGS) entry which is preliminary data.</text>
</comment>
<dbReference type="AlphaFoldDB" id="A0A087M3P0"/>
<feature type="region of interest" description="Disordered" evidence="1">
    <location>
        <begin position="81"/>
        <end position="103"/>
    </location>
</feature>
<gene>
    <name evidence="3" type="ORF">JP75_08125</name>
</gene>
<dbReference type="Proteomes" id="UP000028981">
    <property type="component" value="Unassembled WGS sequence"/>
</dbReference>
<dbReference type="EMBL" id="JQGC01000006">
    <property type="protein sequence ID" value="KFL31493.1"/>
    <property type="molecule type" value="Genomic_DNA"/>
</dbReference>
<evidence type="ECO:0000256" key="1">
    <source>
        <dbReference type="SAM" id="MobiDB-lite"/>
    </source>
</evidence>
<keyword evidence="2" id="KW-1133">Transmembrane helix</keyword>
<evidence type="ECO:0000256" key="2">
    <source>
        <dbReference type="SAM" id="Phobius"/>
    </source>
</evidence>
<protein>
    <submittedName>
        <fullName evidence="3">Uncharacterized protein</fullName>
    </submittedName>
</protein>
<accession>A0A087M3P0</accession>
<feature type="transmembrane region" description="Helical" evidence="2">
    <location>
        <begin position="61"/>
        <end position="79"/>
    </location>
</feature>
<dbReference type="STRING" id="46914.JP75_08125"/>
<keyword evidence="4" id="KW-1185">Reference proteome</keyword>
<keyword evidence="2" id="KW-0812">Transmembrane</keyword>